<dbReference type="GO" id="GO:0016887">
    <property type="term" value="F:ATP hydrolysis activity"/>
    <property type="evidence" value="ECO:0007669"/>
    <property type="project" value="InterPro"/>
</dbReference>
<accession>A0A7J6ECU1</accession>
<dbReference type="GO" id="GO:0005524">
    <property type="term" value="F:ATP binding"/>
    <property type="evidence" value="ECO:0007669"/>
    <property type="project" value="InterPro"/>
</dbReference>
<dbReference type="EMBL" id="JAATIQ010000434">
    <property type="protein sequence ID" value="KAF4356186.1"/>
    <property type="molecule type" value="Genomic_DNA"/>
</dbReference>
<feature type="domain" description="AAA+ ATPase" evidence="1">
    <location>
        <begin position="30"/>
        <end position="157"/>
    </location>
</feature>
<dbReference type="CDD" id="cd00009">
    <property type="entry name" value="AAA"/>
    <property type="match status" value="1"/>
</dbReference>
<dbReference type="Proteomes" id="UP000583929">
    <property type="component" value="Unassembled WGS sequence"/>
</dbReference>
<dbReference type="InterPro" id="IPR051314">
    <property type="entry name" value="AAA_ATPase_RarA/MGS1/WRNIP1"/>
</dbReference>
<gene>
    <name evidence="2" type="ORF">G4B88_015375</name>
</gene>
<dbReference type="GO" id="GO:0005634">
    <property type="term" value="C:nucleus"/>
    <property type="evidence" value="ECO:0007669"/>
    <property type="project" value="TreeGrafter"/>
</dbReference>
<keyword evidence="3" id="KW-1185">Reference proteome</keyword>
<sequence>MRPRTLDDVVGQDHLLAPNSLLRSALHRHRIPSILFWGPPGTGKSSIAKAILNSFANPSSSSTTYRFVSLSAVMYGVKDVRDAIDEARRSKTKNKRIVLFVDEVHRFNKAQQDSFLPIIEDGSIVFIGATTENPSFHIITPLLSRCTTLVLHALEPNHSAQLLRRAADDSRVGLTPSIGMRPVQPLEPHCNWVRPAPFIWF</sequence>
<evidence type="ECO:0000313" key="2">
    <source>
        <dbReference type="EMBL" id="KAF4356186.1"/>
    </source>
</evidence>
<proteinExistence type="predicted"/>
<dbReference type="Pfam" id="PF00004">
    <property type="entry name" value="AAA"/>
    <property type="match status" value="1"/>
</dbReference>
<organism evidence="2 3">
    <name type="scientific">Cannabis sativa</name>
    <name type="common">Hemp</name>
    <name type="synonym">Marijuana</name>
    <dbReference type="NCBI Taxonomy" id="3483"/>
    <lineage>
        <taxon>Eukaryota</taxon>
        <taxon>Viridiplantae</taxon>
        <taxon>Streptophyta</taxon>
        <taxon>Embryophyta</taxon>
        <taxon>Tracheophyta</taxon>
        <taxon>Spermatophyta</taxon>
        <taxon>Magnoliopsida</taxon>
        <taxon>eudicotyledons</taxon>
        <taxon>Gunneridae</taxon>
        <taxon>Pentapetalae</taxon>
        <taxon>rosids</taxon>
        <taxon>fabids</taxon>
        <taxon>Rosales</taxon>
        <taxon>Cannabaceae</taxon>
        <taxon>Cannabis</taxon>
    </lineage>
</organism>
<dbReference type="PANTHER" id="PTHR13779:SF7">
    <property type="entry name" value="ATPASE WRNIP1"/>
    <property type="match status" value="1"/>
</dbReference>
<protein>
    <recommendedName>
        <fullName evidence="1">AAA+ ATPase domain-containing protein</fullName>
    </recommendedName>
</protein>
<dbReference type="GO" id="GO:0008047">
    <property type="term" value="F:enzyme activator activity"/>
    <property type="evidence" value="ECO:0007669"/>
    <property type="project" value="TreeGrafter"/>
</dbReference>
<dbReference type="SMART" id="SM00382">
    <property type="entry name" value="AAA"/>
    <property type="match status" value="1"/>
</dbReference>
<dbReference type="Gene3D" id="3.40.50.300">
    <property type="entry name" value="P-loop containing nucleotide triphosphate hydrolases"/>
    <property type="match status" value="1"/>
</dbReference>
<dbReference type="GO" id="GO:0017116">
    <property type="term" value="F:single-stranded DNA helicase activity"/>
    <property type="evidence" value="ECO:0007669"/>
    <property type="project" value="TreeGrafter"/>
</dbReference>
<dbReference type="GO" id="GO:0006261">
    <property type="term" value="P:DNA-templated DNA replication"/>
    <property type="evidence" value="ECO:0007669"/>
    <property type="project" value="TreeGrafter"/>
</dbReference>
<dbReference type="SUPFAM" id="SSF52540">
    <property type="entry name" value="P-loop containing nucleoside triphosphate hydrolases"/>
    <property type="match status" value="1"/>
</dbReference>
<dbReference type="FunFam" id="3.40.50.300:FF:000137">
    <property type="entry name" value="Replication-associated recombination protein A"/>
    <property type="match status" value="1"/>
</dbReference>
<dbReference type="PANTHER" id="PTHR13779">
    <property type="entry name" value="WERNER HELICASE-INTERACTING PROTEIN 1 FAMILY MEMBER"/>
    <property type="match status" value="1"/>
</dbReference>
<dbReference type="InterPro" id="IPR003593">
    <property type="entry name" value="AAA+_ATPase"/>
</dbReference>
<name>A0A7J6ECU1_CANSA</name>
<reference evidence="2 3" key="1">
    <citation type="journal article" date="2020" name="bioRxiv">
        <title>Sequence and annotation of 42 cannabis genomes reveals extensive copy number variation in cannabinoid synthesis and pathogen resistance genes.</title>
        <authorList>
            <person name="Mckernan K.J."/>
            <person name="Helbert Y."/>
            <person name="Kane L.T."/>
            <person name="Ebling H."/>
            <person name="Zhang L."/>
            <person name="Liu B."/>
            <person name="Eaton Z."/>
            <person name="Mclaughlin S."/>
            <person name="Kingan S."/>
            <person name="Baybayan P."/>
            <person name="Concepcion G."/>
            <person name="Jordan M."/>
            <person name="Riva A."/>
            <person name="Barbazuk W."/>
            <person name="Harkins T."/>
        </authorList>
    </citation>
    <scope>NUCLEOTIDE SEQUENCE [LARGE SCALE GENOMIC DNA]</scope>
    <source>
        <strain evidence="3">cv. Jamaican Lion 4</strain>
        <tissue evidence="2">Leaf</tissue>
    </source>
</reference>
<dbReference type="InterPro" id="IPR027417">
    <property type="entry name" value="P-loop_NTPase"/>
</dbReference>
<evidence type="ECO:0000259" key="1">
    <source>
        <dbReference type="SMART" id="SM00382"/>
    </source>
</evidence>
<comment type="caution">
    <text evidence="2">The sequence shown here is derived from an EMBL/GenBank/DDBJ whole genome shotgun (WGS) entry which is preliminary data.</text>
</comment>
<dbReference type="GO" id="GO:0000731">
    <property type="term" value="P:DNA synthesis involved in DNA repair"/>
    <property type="evidence" value="ECO:0007669"/>
    <property type="project" value="TreeGrafter"/>
</dbReference>
<dbReference type="InterPro" id="IPR003959">
    <property type="entry name" value="ATPase_AAA_core"/>
</dbReference>
<evidence type="ECO:0000313" key="3">
    <source>
        <dbReference type="Proteomes" id="UP000583929"/>
    </source>
</evidence>
<dbReference type="AlphaFoldDB" id="A0A7J6ECU1"/>